<sequence>MIMGYNPRPLPTAFEPTSVPSVEERLNKLRKLRGDVAGMMEIARKKMIEKAGRGTDKFVEGQKVWLEGKNLDFGYPSRKLSPKREGPFVIEKVMGPVTYKLKLPHQWKIHPVFHAGLLKPYKETEAHGRNFLEPPPDIIEGHEEFEIEAIIGHKPLRKPRRFLVSWKGFDSSHNEWKTKPQLEHAMDLYLDYIAQRVSLNAIIEETNVYAANLAFNAVAAGPAPLILQGPMTVPSLPPRSTPFEPQPSTPALHLGSFSSDVCDADPNSPEFLRAAATYNARIRAAVGLARDQHEFCPRYTGTEPVLPRQASPTPVVPKLEPSPDLDPIKSEPDSDSPSDLVYPSDSSSRDSSPIYTQSIGVATASPSPTPGPSSAEPPKSQSQPSPAPTSSDPLNLFDVNGEPLAPSTVPFLASGQFNPAFVSIRDIARANPVPPTGAPPNTAEPASVWDDETVSETPEQAERRATVEEVHEFLCALCAEWRTTAPDTVRAIVARSADYLRLGIYLGIVVSDEGRIDFLERTIPGAHGLLTTISTGVTTTTTSTETENSNGQETGEVTDPDDLVPVFVGVPDHGPQDVTLPDGWVMQVVRMGSAT</sequence>
<dbReference type="CDD" id="cd18972">
    <property type="entry name" value="CD_POL_like"/>
    <property type="match status" value="1"/>
</dbReference>
<comment type="caution">
    <text evidence="3">The sequence shown here is derived from an EMBL/GenBank/DDBJ whole genome shotgun (WGS) entry which is preliminary data.</text>
</comment>
<evidence type="ECO:0000313" key="3">
    <source>
        <dbReference type="EMBL" id="KTB37420.1"/>
    </source>
</evidence>
<evidence type="ECO:0000313" key="4">
    <source>
        <dbReference type="Proteomes" id="UP000054988"/>
    </source>
</evidence>
<name>A0A0W0FM67_MONRR</name>
<feature type="region of interest" description="Disordered" evidence="1">
    <location>
        <begin position="538"/>
        <end position="561"/>
    </location>
</feature>
<dbReference type="InterPro" id="IPR056924">
    <property type="entry name" value="SH3_Tf2-1"/>
</dbReference>
<dbReference type="Pfam" id="PF24626">
    <property type="entry name" value="SH3_Tf2-1"/>
    <property type="match status" value="1"/>
</dbReference>
<dbReference type="AlphaFoldDB" id="A0A0W0FM67"/>
<dbReference type="SUPFAM" id="SSF54160">
    <property type="entry name" value="Chromo domain-like"/>
    <property type="match status" value="1"/>
</dbReference>
<organism evidence="3 4">
    <name type="scientific">Moniliophthora roreri</name>
    <name type="common">Frosty pod rot fungus</name>
    <name type="synonym">Monilia roreri</name>
    <dbReference type="NCBI Taxonomy" id="221103"/>
    <lineage>
        <taxon>Eukaryota</taxon>
        <taxon>Fungi</taxon>
        <taxon>Dikarya</taxon>
        <taxon>Basidiomycota</taxon>
        <taxon>Agaricomycotina</taxon>
        <taxon>Agaricomycetes</taxon>
        <taxon>Agaricomycetidae</taxon>
        <taxon>Agaricales</taxon>
        <taxon>Marasmiineae</taxon>
        <taxon>Marasmiaceae</taxon>
        <taxon>Moniliophthora</taxon>
    </lineage>
</organism>
<evidence type="ECO:0000256" key="1">
    <source>
        <dbReference type="SAM" id="MobiDB-lite"/>
    </source>
</evidence>
<feature type="compositionally biased region" description="Low complexity" evidence="1">
    <location>
        <begin position="538"/>
        <end position="555"/>
    </location>
</feature>
<accession>A0A0W0FM67</accession>
<feature type="region of interest" description="Disordered" evidence="1">
    <location>
        <begin position="298"/>
        <end position="401"/>
    </location>
</feature>
<feature type="compositionally biased region" description="Low complexity" evidence="1">
    <location>
        <begin position="362"/>
        <end position="393"/>
    </location>
</feature>
<proteinExistence type="predicted"/>
<dbReference type="PROSITE" id="PS50013">
    <property type="entry name" value="CHROMO_2"/>
    <property type="match status" value="1"/>
</dbReference>
<dbReference type="EMBL" id="LATX01001849">
    <property type="protein sequence ID" value="KTB37420.1"/>
    <property type="molecule type" value="Genomic_DNA"/>
</dbReference>
<evidence type="ECO:0000259" key="2">
    <source>
        <dbReference type="PROSITE" id="PS50013"/>
    </source>
</evidence>
<feature type="domain" description="Chromo" evidence="2">
    <location>
        <begin position="145"/>
        <end position="204"/>
    </location>
</feature>
<dbReference type="InterPro" id="IPR000953">
    <property type="entry name" value="Chromo/chromo_shadow_dom"/>
</dbReference>
<dbReference type="GO" id="GO:0006338">
    <property type="term" value="P:chromatin remodeling"/>
    <property type="evidence" value="ECO:0007669"/>
    <property type="project" value="UniProtKB-ARBA"/>
</dbReference>
<protein>
    <recommendedName>
        <fullName evidence="2">Chromo domain-containing protein</fullName>
    </recommendedName>
</protein>
<feature type="region of interest" description="Disordered" evidence="1">
    <location>
        <begin position="433"/>
        <end position="453"/>
    </location>
</feature>
<dbReference type="Proteomes" id="UP000054988">
    <property type="component" value="Unassembled WGS sequence"/>
</dbReference>
<dbReference type="SMART" id="SM00298">
    <property type="entry name" value="CHROMO"/>
    <property type="match status" value="1"/>
</dbReference>
<reference evidence="3 4" key="1">
    <citation type="submission" date="2015-12" db="EMBL/GenBank/DDBJ databases">
        <title>Draft genome sequence of Moniliophthora roreri, the causal agent of frosty pod rot of cacao.</title>
        <authorList>
            <person name="Aime M.C."/>
            <person name="Diaz-Valderrama J.R."/>
            <person name="Kijpornyongpan T."/>
            <person name="Phillips-Mora W."/>
        </authorList>
    </citation>
    <scope>NUCLEOTIDE SEQUENCE [LARGE SCALE GENOMIC DNA]</scope>
    <source>
        <strain evidence="3 4">MCA 2952</strain>
    </source>
</reference>
<dbReference type="InterPro" id="IPR016197">
    <property type="entry name" value="Chromo-like_dom_sf"/>
</dbReference>
<gene>
    <name evidence="3" type="ORF">WG66_10036</name>
</gene>
<dbReference type="Gene3D" id="2.40.50.40">
    <property type="match status" value="1"/>
</dbReference>